<dbReference type="PANTHER" id="PTHR44591:SF3">
    <property type="entry name" value="RESPONSE REGULATORY DOMAIN-CONTAINING PROTEIN"/>
    <property type="match status" value="1"/>
</dbReference>
<sequence length="190" mass="21221">MKVFTTGQVAKICKVAPRTVSKWFDSGRLKGYRIPGSQDRRIPREYLIRFLKEHGMPLGDLEDEAMAKVLIVAQDQVLIENLKRELPAERAFRTSTAASGFEAGIQAESFHPDCIIVDFSVGHVEALQICQNLRRNADFADTILIALLPDDGSSTSFDRSTINETFKKPFDAALLAERLRTLIGAKKELV</sequence>
<evidence type="ECO:0000313" key="4">
    <source>
        <dbReference type="EMBL" id="TWT48609.1"/>
    </source>
</evidence>
<dbReference type="OrthoDB" id="261949at2"/>
<dbReference type="Proteomes" id="UP000318995">
    <property type="component" value="Unassembled WGS sequence"/>
</dbReference>
<dbReference type="AlphaFoldDB" id="A0A5C5WEV5"/>
<feature type="domain" description="Response regulatory" evidence="3">
    <location>
        <begin position="68"/>
        <end position="183"/>
    </location>
</feature>
<dbReference type="SUPFAM" id="SSF52172">
    <property type="entry name" value="CheY-like"/>
    <property type="match status" value="1"/>
</dbReference>
<dbReference type="PANTHER" id="PTHR44591">
    <property type="entry name" value="STRESS RESPONSE REGULATOR PROTEIN 1"/>
    <property type="match status" value="1"/>
</dbReference>
<reference evidence="4 5" key="1">
    <citation type="submission" date="2019-02" db="EMBL/GenBank/DDBJ databases">
        <title>Deep-cultivation of Planctomycetes and their phenomic and genomic characterization uncovers novel biology.</title>
        <authorList>
            <person name="Wiegand S."/>
            <person name="Jogler M."/>
            <person name="Boedeker C."/>
            <person name="Pinto D."/>
            <person name="Vollmers J."/>
            <person name="Rivas-Marin E."/>
            <person name="Kohn T."/>
            <person name="Peeters S.H."/>
            <person name="Heuer A."/>
            <person name="Rast P."/>
            <person name="Oberbeckmann S."/>
            <person name="Bunk B."/>
            <person name="Jeske O."/>
            <person name="Meyerdierks A."/>
            <person name="Storesund J.E."/>
            <person name="Kallscheuer N."/>
            <person name="Luecker S."/>
            <person name="Lage O.M."/>
            <person name="Pohl T."/>
            <person name="Merkel B.J."/>
            <person name="Hornburger P."/>
            <person name="Mueller R.-W."/>
            <person name="Bruemmer F."/>
            <person name="Labrenz M."/>
            <person name="Spormann A.M."/>
            <person name="Op Den Camp H."/>
            <person name="Overmann J."/>
            <person name="Amann R."/>
            <person name="Jetten M.S.M."/>
            <person name="Mascher T."/>
            <person name="Medema M.H."/>
            <person name="Devos D.P."/>
            <person name="Kaster A.-K."/>
            <person name="Ovreas L."/>
            <person name="Rohde M."/>
            <person name="Galperin M.Y."/>
            <person name="Jogler C."/>
        </authorList>
    </citation>
    <scope>NUCLEOTIDE SEQUENCE [LARGE SCALE GENOMIC DNA]</scope>
    <source>
        <strain evidence="4 5">Pla111</strain>
    </source>
</reference>
<gene>
    <name evidence="4" type="ORF">Pla111_03840</name>
</gene>
<comment type="caution">
    <text evidence="4">The sequence shown here is derived from an EMBL/GenBank/DDBJ whole genome shotgun (WGS) entry which is preliminary data.</text>
</comment>
<dbReference type="Pfam" id="PF00072">
    <property type="entry name" value="Response_reg"/>
    <property type="match status" value="1"/>
</dbReference>
<dbReference type="InterPro" id="IPR041657">
    <property type="entry name" value="HTH_17"/>
</dbReference>
<evidence type="ECO:0000313" key="5">
    <source>
        <dbReference type="Proteomes" id="UP000318995"/>
    </source>
</evidence>
<proteinExistence type="predicted"/>
<evidence type="ECO:0000259" key="3">
    <source>
        <dbReference type="PROSITE" id="PS50110"/>
    </source>
</evidence>
<accession>A0A5C5WEV5</accession>
<dbReference type="Gene3D" id="3.40.50.2300">
    <property type="match status" value="1"/>
</dbReference>
<dbReference type="SUPFAM" id="SSF46955">
    <property type="entry name" value="Putative DNA-binding domain"/>
    <property type="match status" value="1"/>
</dbReference>
<dbReference type="InterPro" id="IPR009061">
    <property type="entry name" value="DNA-bd_dom_put_sf"/>
</dbReference>
<dbReference type="InterPro" id="IPR011006">
    <property type="entry name" value="CheY-like_superfamily"/>
</dbReference>
<keyword evidence="5" id="KW-1185">Reference proteome</keyword>
<keyword evidence="1 2" id="KW-0597">Phosphoprotein</keyword>
<dbReference type="InterPro" id="IPR050595">
    <property type="entry name" value="Bact_response_regulator"/>
</dbReference>
<dbReference type="InterPro" id="IPR001789">
    <property type="entry name" value="Sig_transdc_resp-reg_receiver"/>
</dbReference>
<evidence type="ECO:0000256" key="1">
    <source>
        <dbReference type="ARBA" id="ARBA00022553"/>
    </source>
</evidence>
<name>A0A5C5WEV5_9BACT</name>
<dbReference type="EMBL" id="SJPH01000001">
    <property type="protein sequence ID" value="TWT48609.1"/>
    <property type="molecule type" value="Genomic_DNA"/>
</dbReference>
<dbReference type="GO" id="GO:0000160">
    <property type="term" value="P:phosphorelay signal transduction system"/>
    <property type="evidence" value="ECO:0007669"/>
    <property type="project" value="InterPro"/>
</dbReference>
<evidence type="ECO:0000256" key="2">
    <source>
        <dbReference type="PROSITE-ProRule" id="PRU00169"/>
    </source>
</evidence>
<dbReference type="PROSITE" id="PS50110">
    <property type="entry name" value="RESPONSE_REGULATORY"/>
    <property type="match status" value="1"/>
</dbReference>
<protein>
    <submittedName>
        <fullName evidence="4">Response regulator PleD</fullName>
    </submittedName>
</protein>
<dbReference type="Pfam" id="PF12728">
    <property type="entry name" value="HTH_17"/>
    <property type="match status" value="1"/>
</dbReference>
<organism evidence="4 5">
    <name type="scientific">Botrimarina hoheduenensis</name>
    <dbReference type="NCBI Taxonomy" id="2528000"/>
    <lineage>
        <taxon>Bacteria</taxon>
        <taxon>Pseudomonadati</taxon>
        <taxon>Planctomycetota</taxon>
        <taxon>Planctomycetia</taxon>
        <taxon>Pirellulales</taxon>
        <taxon>Lacipirellulaceae</taxon>
        <taxon>Botrimarina</taxon>
    </lineage>
</organism>
<dbReference type="RefSeq" id="WP_146570807.1">
    <property type="nucleotide sequence ID" value="NZ_SJPH01000001.1"/>
</dbReference>
<feature type="modified residue" description="4-aspartylphosphate" evidence="2">
    <location>
        <position position="118"/>
    </location>
</feature>